<evidence type="ECO:0008006" key="4">
    <source>
        <dbReference type="Google" id="ProtNLM"/>
    </source>
</evidence>
<feature type="region of interest" description="Disordered" evidence="1">
    <location>
        <begin position="372"/>
        <end position="520"/>
    </location>
</feature>
<comment type="caution">
    <text evidence="2">The sequence shown here is derived from an EMBL/GenBank/DDBJ whole genome shotgun (WGS) entry which is preliminary data.</text>
</comment>
<evidence type="ECO:0000313" key="3">
    <source>
        <dbReference type="Proteomes" id="UP001150266"/>
    </source>
</evidence>
<feature type="compositionally biased region" description="Basic residues" evidence="1">
    <location>
        <begin position="404"/>
        <end position="416"/>
    </location>
</feature>
<organism evidence="2 3">
    <name type="scientific">Lentinula aciculospora</name>
    <dbReference type="NCBI Taxonomy" id="153920"/>
    <lineage>
        <taxon>Eukaryota</taxon>
        <taxon>Fungi</taxon>
        <taxon>Dikarya</taxon>
        <taxon>Basidiomycota</taxon>
        <taxon>Agaricomycotina</taxon>
        <taxon>Agaricomycetes</taxon>
        <taxon>Agaricomycetidae</taxon>
        <taxon>Agaricales</taxon>
        <taxon>Marasmiineae</taxon>
        <taxon>Omphalotaceae</taxon>
        <taxon>Lentinula</taxon>
    </lineage>
</organism>
<sequence>MTLSTKERTKFQRKRVPAALHSELTEYSSLLRTLRTNDTLDLTSQLTRYLSHKGKEKAQIYKDVEDEDDFVEFEDDDYGNVNPAAEVEKTEVGPSRRTNENSVARKRASRSRSSTTEDPVLAEKSSSTHETWTRWPLLAQDVPSPEWTFQDEVAHIASFFLRGTASFPRDLDSDNGSDSDMTPATSEIISSLTLSSSHYLDGILACLATIIPKRPASMINRLAPVGWKSVLAAAQIHASQAGGSVSTKALERVQRRLESLYEPPTSESVEEANSSGPTTSQLQPFSFSAAVPSSLFPNQIFTSSTLPSTSILSHRIHILHASSSKLSNAFSLYGASPSDLHSLDAGYPGIESCLSERWVKDWYADRAREKIESEKQRKKEERKKCREEKECSKTQALEAGTSNKLRRSGRKRKQKQVHFENVSGDANEEREGGKDSDIPKQHENRDSEIDSAPNVDGVQGRGEVLIPKKRKRAGNGGSSGDNGSEHVGPSKKKRKTVVPKSPSPKPETRYKSAESIVDSD</sequence>
<dbReference type="OrthoDB" id="3260379at2759"/>
<protein>
    <recommendedName>
        <fullName evidence="4">Rrn9 domain-containing protein</fullName>
    </recommendedName>
</protein>
<proteinExistence type="predicted"/>
<feature type="region of interest" description="Disordered" evidence="1">
    <location>
        <begin position="259"/>
        <end position="279"/>
    </location>
</feature>
<gene>
    <name evidence="2" type="ORF">J3R30DRAFT_3417564</name>
</gene>
<feature type="compositionally biased region" description="Basic and acidic residues" evidence="1">
    <location>
        <begin position="427"/>
        <end position="448"/>
    </location>
</feature>
<feature type="compositionally biased region" description="Basic and acidic residues" evidence="1">
    <location>
        <begin position="372"/>
        <end position="392"/>
    </location>
</feature>
<dbReference type="Proteomes" id="UP001150266">
    <property type="component" value="Unassembled WGS sequence"/>
</dbReference>
<feature type="compositionally biased region" description="Polar residues" evidence="1">
    <location>
        <begin position="265"/>
        <end position="279"/>
    </location>
</feature>
<evidence type="ECO:0000313" key="2">
    <source>
        <dbReference type="EMBL" id="KAJ4489943.1"/>
    </source>
</evidence>
<dbReference type="EMBL" id="JAOTPV010000001">
    <property type="protein sequence ID" value="KAJ4489943.1"/>
    <property type="molecule type" value="Genomic_DNA"/>
</dbReference>
<name>A0A9W9AT47_9AGAR</name>
<reference evidence="2" key="1">
    <citation type="submission" date="2022-08" db="EMBL/GenBank/DDBJ databases">
        <title>A Global Phylogenomic Analysis of the Shiitake Genus Lentinula.</title>
        <authorList>
            <consortium name="DOE Joint Genome Institute"/>
            <person name="Sierra-Patev S."/>
            <person name="Min B."/>
            <person name="Naranjo-Ortiz M."/>
            <person name="Looney B."/>
            <person name="Konkel Z."/>
            <person name="Slot J.C."/>
            <person name="Sakamoto Y."/>
            <person name="Steenwyk J.L."/>
            <person name="Rokas A."/>
            <person name="Carro J."/>
            <person name="Camarero S."/>
            <person name="Ferreira P."/>
            <person name="Molpeceres G."/>
            <person name="Ruiz-Duenas F.J."/>
            <person name="Serrano A."/>
            <person name="Henrissat B."/>
            <person name="Drula E."/>
            <person name="Hughes K.W."/>
            <person name="Mata J.L."/>
            <person name="Ishikawa N.K."/>
            <person name="Vargas-Isla R."/>
            <person name="Ushijima S."/>
            <person name="Smith C.A."/>
            <person name="Ahrendt S."/>
            <person name="Andreopoulos W."/>
            <person name="He G."/>
            <person name="Labutti K."/>
            <person name="Lipzen A."/>
            <person name="Ng V."/>
            <person name="Riley R."/>
            <person name="Sandor L."/>
            <person name="Barry K."/>
            <person name="Martinez A.T."/>
            <person name="Xiao Y."/>
            <person name="Gibbons J.G."/>
            <person name="Terashima K."/>
            <person name="Grigoriev I.V."/>
            <person name="Hibbett D.S."/>
        </authorList>
    </citation>
    <scope>NUCLEOTIDE SEQUENCE</scope>
    <source>
        <strain evidence="2">JLM2183</strain>
    </source>
</reference>
<keyword evidence="3" id="KW-1185">Reference proteome</keyword>
<dbReference type="AlphaFoldDB" id="A0A9W9AT47"/>
<accession>A0A9W9AT47</accession>
<feature type="region of interest" description="Disordered" evidence="1">
    <location>
        <begin position="87"/>
        <end position="127"/>
    </location>
</feature>
<evidence type="ECO:0000256" key="1">
    <source>
        <dbReference type="SAM" id="MobiDB-lite"/>
    </source>
</evidence>